<accession>A0ABP7G6I8</accession>
<reference evidence="4" key="1">
    <citation type="journal article" date="2019" name="Int. J. Syst. Evol. Microbiol.">
        <title>The Global Catalogue of Microorganisms (GCM) 10K type strain sequencing project: providing services to taxonomists for standard genome sequencing and annotation.</title>
        <authorList>
            <consortium name="The Broad Institute Genomics Platform"/>
            <consortium name="The Broad Institute Genome Sequencing Center for Infectious Disease"/>
            <person name="Wu L."/>
            <person name="Ma J."/>
        </authorList>
    </citation>
    <scope>NUCLEOTIDE SEQUENCE [LARGE SCALE GENOMIC DNA]</scope>
    <source>
        <strain evidence="4">JCM 17137</strain>
    </source>
</reference>
<evidence type="ECO:0000256" key="1">
    <source>
        <dbReference type="SAM" id="Phobius"/>
    </source>
</evidence>
<feature type="transmembrane region" description="Helical" evidence="1">
    <location>
        <begin position="58"/>
        <end position="78"/>
    </location>
</feature>
<gene>
    <name evidence="3" type="ORF">GCM10022402_38520</name>
</gene>
<proteinExistence type="predicted"/>
<dbReference type="InterPro" id="IPR005182">
    <property type="entry name" value="YdbS-like_PH"/>
</dbReference>
<keyword evidence="1" id="KW-1133">Transmembrane helix</keyword>
<evidence type="ECO:0000313" key="3">
    <source>
        <dbReference type="EMBL" id="GAA3756346.1"/>
    </source>
</evidence>
<evidence type="ECO:0000259" key="2">
    <source>
        <dbReference type="Pfam" id="PF03703"/>
    </source>
</evidence>
<protein>
    <submittedName>
        <fullName evidence="3">PH domain-containing protein</fullName>
    </submittedName>
</protein>
<name>A0ABP7G6I8_9ACTN</name>
<keyword evidence="4" id="KW-1185">Reference proteome</keyword>
<evidence type="ECO:0000313" key="4">
    <source>
        <dbReference type="Proteomes" id="UP001500908"/>
    </source>
</evidence>
<keyword evidence="1" id="KW-0812">Transmembrane</keyword>
<dbReference type="Proteomes" id="UP001500908">
    <property type="component" value="Unassembled WGS sequence"/>
</dbReference>
<comment type="caution">
    <text evidence="3">The sequence shown here is derived from an EMBL/GenBank/DDBJ whole genome shotgun (WGS) entry which is preliminary data.</text>
</comment>
<dbReference type="EMBL" id="BAABDD010000022">
    <property type="protein sequence ID" value="GAA3756346.1"/>
    <property type="molecule type" value="Genomic_DNA"/>
</dbReference>
<feature type="transmembrane region" description="Helical" evidence="1">
    <location>
        <begin position="84"/>
        <end position="102"/>
    </location>
</feature>
<sequence>MTGIVDFAAHDEPVGDAEPANAPDPADSEASAVEVAFAAPAGATWCRVDSVLAWYRRILLAATVLPLGIVGAGAALLWSGPVSAVLWALAAVILLAAGWYAARRVQRSWGYAEGRADFYITSGVVVRQLVVIPYGRMQLVDVTSNVLEQLLGIATVRVRTAATIADARISGLRFDDAIALRDRLAARSETFSTGL</sequence>
<keyword evidence="1" id="KW-0472">Membrane</keyword>
<feature type="domain" description="YdbS-like PH" evidence="2">
    <location>
        <begin position="107"/>
        <end position="184"/>
    </location>
</feature>
<dbReference type="PANTHER" id="PTHR34473">
    <property type="entry name" value="UPF0699 TRANSMEMBRANE PROTEIN YDBS"/>
    <property type="match status" value="1"/>
</dbReference>
<organism evidence="3 4">
    <name type="scientific">Salinactinospora qingdaonensis</name>
    <dbReference type="NCBI Taxonomy" id="702744"/>
    <lineage>
        <taxon>Bacteria</taxon>
        <taxon>Bacillati</taxon>
        <taxon>Actinomycetota</taxon>
        <taxon>Actinomycetes</taxon>
        <taxon>Streptosporangiales</taxon>
        <taxon>Nocardiopsidaceae</taxon>
        <taxon>Salinactinospora</taxon>
    </lineage>
</organism>
<dbReference type="PANTHER" id="PTHR34473:SF3">
    <property type="entry name" value="TRANSMEMBRANE PROTEIN-RELATED"/>
    <property type="match status" value="1"/>
</dbReference>
<dbReference type="Pfam" id="PF03703">
    <property type="entry name" value="bPH_2"/>
    <property type="match status" value="1"/>
</dbReference>